<accession>A0AAP6XLU3</accession>
<reference evidence="7 9" key="1">
    <citation type="submission" date="2020-03" db="EMBL/GenBank/DDBJ databases">
        <title>Draft genome sequences of bacterial isolates from the female urobiome.</title>
        <authorList>
            <person name="Miller-Ensminger T."/>
            <person name="Wolfe A.J."/>
            <person name="Putonti C."/>
        </authorList>
    </citation>
    <scope>NUCLEOTIDE SEQUENCE [LARGE SCALE GENOMIC DNA]</scope>
    <source>
        <strain evidence="7 9">UMB8490</strain>
    </source>
</reference>
<dbReference type="Gene3D" id="1.20.5.780">
    <property type="entry name" value="Single helix bin"/>
    <property type="match status" value="1"/>
</dbReference>
<evidence type="ECO:0000313" key="7">
    <source>
        <dbReference type="EMBL" id="NJJ04960.1"/>
    </source>
</evidence>
<evidence type="ECO:0000313" key="10">
    <source>
        <dbReference type="Proteomes" id="UP000683520"/>
    </source>
</evidence>
<keyword evidence="2" id="KW-1277">Toxin-antitoxin system</keyword>
<dbReference type="PANTHER" id="PTHR35401">
    <property type="entry name" value="COPG FAMILY HELIX-TURN-HELIX PROTEIN-RELATED-RELATED"/>
    <property type="match status" value="1"/>
</dbReference>
<evidence type="ECO:0000313" key="8">
    <source>
        <dbReference type="EMBL" id="QXB19108.1"/>
    </source>
</evidence>
<evidence type="ECO:0000256" key="3">
    <source>
        <dbReference type="ARBA" id="ARBA00023015"/>
    </source>
</evidence>
<dbReference type="GO" id="GO:0003677">
    <property type="term" value="F:DNA binding"/>
    <property type="evidence" value="ECO:0007669"/>
    <property type="project" value="UniProtKB-KW"/>
</dbReference>
<dbReference type="GeneID" id="92749187"/>
<dbReference type="EMBL" id="JAAUVV010000035">
    <property type="protein sequence ID" value="NJJ04960.1"/>
    <property type="molecule type" value="Genomic_DNA"/>
</dbReference>
<keyword evidence="10" id="KW-1185">Reference proteome</keyword>
<evidence type="ECO:0000256" key="5">
    <source>
        <dbReference type="ARBA" id="ARBA00023163"/>
    </source>
</evidence>
<dbReference type="PANTHER" id="PTHR35401:SF1">
    <property type="entry name" value="CYTOPLASMIC PROTEIN"/>
    <property type="match status" value="1"/>
</dbReference>
<dbReference type="InterPro" id="IPR010985">
    <property type="entry name" value="Ribbon_hlx_hlx"/>
</dbReference>
<dbReference type="RefSeq" id="WP_070422119.1">
    <property type="nucleotide sequence ID" value="NZ_CP047198.1"/>
</dbReference>
<name>A0AAP6XLU3_9CORY</name>
<evidence type="ECO:0000256" key="2">
    <source>
        <dbReference type="ARBA" id="ARBA00022649"/>
    </source>
</evidence>
<keyword evidence="3" id="KW-0805">Transcription regulation</keyword>
<comment type="similarity">
    <text evidence="6">Belongs to the TacA antitoxin family.</text>
</comment>
<dbReference type="GO" id="GO:0006355">
    <property type="term" value="P:regulation of DNA-templated transcription"/>
    <property type="evidence" value="ECO:0007669"/>
    <property type="project" value="InterPro"/>
</dbReference>
<keyword evidence="1" id="KW-0678">Repressor</keyword>
<evidence type="ECO:0000313" key="9">
    <source>
        <dbReference type="Proteomes" id="UP000591626"/>
    </source>
</evidence>
<organism evidence="7 9">
    <name type="scientific">Corynebacterium coyleae</name>
    <dbReference type="NCBI Taxonomy" id="53374"/>
    <lineage>
        <taxon>Bacteria</taxon>
        <taxon>Bacillati</taxon>
        <taxon>Actinomycetota</taxon>
        <taxon>Actinomycetes</taxon>
        <taxon>Mycobacteriales</taxon>
        <taxon>Corynebacteriaceae</taxon>
        <taxon>Corynebacterium</taxon>
    </lineage>
</organism>
<dbReference type="Proteomes" id="UP000683520">
    <property type="component" value="Chromosome"/>
</dbReference>
<dbReference type="AlphaFoldDB" id="A0AAP6XLU3"/>
<evidence type="ECO:0000256" key="4">
    <source>
        <dbReference type="ARBA" id="ARBA00023125"/>
    </source>
</evidence>
<protein>
    <submittedName>
        <fullName evidence="7">DUF1778 domain-containing protein</fullName>
    </submittedName>
</protein>
<gene>
    <name evidence="7" type="ORF">HC138_11505</name>
    <name evidence="8" type="ORF">I6L55_03215</name>
</gene>
<keyword evidence="5" id="KW-0804">Transcription</keyword>
<dbReference type="Proteomes" id="UP000591626">
    <property type="component" value="Unassembled WGS sequence"/>
</dbReference>
<sequence>MTQPKVKRLHLRTTEVQDETLRSAAEAQDVPVSDFVLGSAMIEAEKILADRRWFELSDEDFAKFEKALDTPVDGTKLARLLASDSVFGKEFHLD</sequence>
<keyword evidence="4" id="KW-0238">DNA-binding</keyword>
<dbReference type="SUPFAM" id="SSF47598">
    <property type="entry name" value="Ribbon-helix-helix"/>
    <property type="match status" value="1"/>
</dbReference>
<dbReference type="InterPro" id="IPR014795">
    <property type="entry name" value="TacA_1-like"/>
</dbReference>
<reference evidence="8 10" key="2">
    <citation type="submission" date="2021-06" db="EMBL/GenBank/DDBJ databases">
        <title>FDA dAtabase for Regulatory Grade micrObial Sequences (FDA-ARGOS): Supporting development and validation of Infectious Disease Dx tests.</title>
        <authorList>
            <person name="Sproer C."/>
            <person name="Gronow S."/>
            <person name="Severitt S."/>
            <person name="Schroder I."/>
            <person name="Tallon L."/>
            <person name="Sadzewicz L."/>
            <person name="Zhao X."/>
            <person name="Boylan J."/>
            <person name="Ott S."/>
            <person name="Bowen H."/>
            <person name="Vavikolanu K."/>
            <person name="Mehta A."/>
            <person name="Aluvathingal J."/>
            <person name="Nadendla S."/>
            <person name="Lowell S."/>
            <person name="Myers T."/>
            <person name="Yan Y."/>
        </authorList>
    </citation>
    <scope>NUCLEOTIDE SEQUENCE [LARGE SCALE GENOMIC DNA]</scope>
    <source>
        <strain evidence="8 10">FDAARGOS 1425</strain>
    </source>
</reference>
<proteinExistence type="inferred from homology"/>
<dbReference type="Pfam" id="PF08681">
    <property type="entry name" value="TacA1"/>
    <property type="match status" value="1"/>
</dbReference>
<evidence type="ECO:0000256" key="6">
    <source>
        <dbReference type="ARBA" id="ARBA00049988"/>
    </source>
</evidence>
<dbReference type="EMBL" id="CP077302">
    <property type="protein sequence ID" value="QXB19108.1"/>
    <property type="molecule type" value="Genomic_DNA"/>
</dbReference>
<evidence type="ECO:0000256" key="1">
    <source>
        <dbReference type="ARBA" id="ARBA00022491"/>
    </source>
</evidence>